<feature type="domain" description="Integrase catalytic" evidence="1">
    <location>
        <begin position="50"/>
        <end position="174"/>
    </location>
</feature>
<organism evidence="2 3">
    <name type="scientific">Araneus ventricosus</name>
    <name type="common">Orbweaver spider</name>
    <name type="synonym">Epeira ventricosa</name>
    <dbReference type="NCBI Taxonomy" id="182803"/>
    <lineage>
        <taxon>Eukaryota</taxon>
        <taxon>Metazoa</taxon>
        <taxon>Ecdysozoa</taxon>
        <taxon>Arthropoda</taxon>
        <taxon>Chelicerata</taxon>
        <taxon>Arachnida</taxon>
        <taxon>Araneae</taxon>
        <taxon>Araneomorphae</taxon>
        <taxon>Entelegynae</taxon>
        <taxon>Araneoidea</taxon>
        <taxon>Araneidae</taxon>
        <taxon>Araneus</taxon>
    </lineage>
</organism>
<accession>A0A4Y1ZU85</accession>
<dbReference type="InterPro" id="IPR012337">
    <property type="entry name" value="RNaseH-like_sf"/>
</dbReference>
<dbReference type="GO" id="GO:0003676">
    <property type="term" value="F:nucleic acid binding"/>
    <property type="evidence" value="ECO:0007669"/>
    <property type="project" value="InterPro"/>
</dbReference>
<dbReference type="PANTHER" id="PTHR46585">
    <property type="entry name" value="INTEGRASE CORE DOMAIN CONTAINING PROTEIN"/>
    <property type="match status" value="1"/>
</dbReference>
<evidence type="ECO:0000313" key="3">
    <source>
        <dbReference type="Proteomes" id="UP000499080"/>
    </source>
</evidence>
<dbReference type="GO" id="GO:0015074">
    <property type="term" value="P:DNA integration"/>
    <property type="evidence" value="ECO:0007669"/>
    <property type="project" value="InterPro"/>
</dbReference>
<dbReference type="PANTHER" id="PTHR46585:SF1">
    <property type="entry name" value="CHROMO DOMAIN-CONTAINING PROTEIN"/>
    <property type="match status" value="1"/>
</dbReference>
<keyword evidence="3" id="KW-1185">Reference proteome</keyword>
<dbReference type="Gene3D" id="3.30.420.10">
    <property type="entry name" value="Ribonuclease H-like superfamily/Ribonuclease H"/>
    <property type="match status" value="1"/>
</dbReference>
<name>A0A4Y1ZU85_ARAVE</name>
<dbReference type="Pfam" id="PF00665">
    <property type="entry name" value="rve"/>
    <property type="match status" value="1"/>
</dbReference>
<dbReference type="PROSITE" id="PS50994">
    <property type="entry name" value="INTEGRASE"/>
    <property type="match status" value="1"/>
</dbReference>
<dbReference type="OrthoDB" id="6420627at2759"/>
<dbReference type="Proteomes" id="UP000499080">
    <property type="component" value="Unassembled WGS sequence"/>
</dbReference>
<protein>
    <recommendedName>
        <fullName evidence="1">Integrase catalytic domain-containing protein</fullName>
    </recommendedName>
</protein>
<gene>
    <name evidence="2" type="ORF">AVEN_72300_1</name>
</gene>
<dbReference type="AlphaFoldDB" id="A0A4Y1ZU85"/>
<dbReference type="EMBL" id="BGPR01228476">
    <property type="protein sequence ID" value="GBL66053.1"/>
    <property type="molecule type" value="Genomic_DNA"/>
</dbReference>
<reference evidence="2 3" key="1">
    <citation type="journal article" date="2019" name="Sci. Rep.">
        <title>Orb-weaving spider Araneus ventricosus genome elucidates the spidroin gene catalogue.</title>
        <authorList>
            <person name="Kono N."/>
            <person name="Nakamura H."/>
            <person name="Ohtoshi R."/>
            <person name="Moran D.A.P."/>
            <person name="Shinohara A."/>
            <person name="Yoshida Y."/>
            <person name="Fujiwara M."/>
            <person name="Mori M."/>
            <person name="Tomita M."/>
            <person name="Arakawa K."/>
        </authorList>
    </citation>
    <scope>NUCLEOTIDE SEQUENCE [LARGE SCALE GENOMIC DNA]</scope>
</reference>
<dbReference type="SUPFAM" id="SSF53098">
    <property type="entry name" value="Ribonuclease H-like"/>
    <property type="match status" value="1"/>
</dbReference>
<evidence type="ECO:0000313" key="2">
    <source>
        <dbReference type="EMBL" id="GBL66053.1"/>
    </source>
</evidence>
<evidence type="ECO:0000259" key="1">
    <source>
        <dbReference type="PROSITE" id="PS50994"/>
    </source>
</evidence>
<comment type="caution">
    <text evidence="2">The sequence shown here is derived from an EMBL/GenBank/DDBJ whole genome shotgun (WGS) entry which is preliminary data.</text>
</comment>
<dbReference type="InterPro" id="IPR036397">
    <property type="entry name" value="RNaseH_sf"/>
</dbReference>
<sequence length="174" mass="20495">MNETYQDPSHPASFGGVDALHRALGRKVSRKEIKNFLEGVDAYTLHKPIRKKFPTNKVIVYLIDQQWQADLVDLSIFSKYNKGYRYLLCCIEVLSKYAWIVPLRQKRGKDILEAFKIIFSHRKPKFLQTDQGTEFENSIFEKFLKENNVKYFTTYNATKASIVERFNRTLKTKM</sequence>
<proteinExistence type="predicted"/>
<dbReference type="InterPro" id="IPR001584">
    <property type="entry name" value="Integrase_cat-core"/>
</dbReference>